<protein>
    <recommendedName>
        <fullName evidence="4">Lipoprotein</fullName>
    </recommendedName>
</protein>
<dbReference type="Proteomes" id="UP000367750">
    <property type="component" value="Unassembled WGS sequence"/>
</dbReference>
<reference evidence="2 3" key="1">
    <citation type="submission" date="2019-09" db="EMBL/GenBank/DDBJ databases">
        <title>Bacillus ochoae sp. nov., Paenibacillus whitsoniae sp. nov., Paenibacillus spiritus sp. nov. Isolated from the Mars Exploration Rover during spacecraft assembly.</title>
        <authorList>
            <person name="Seuylemezian A."/>
            <person name="Vaishampayan P."/>
        </authorList>
    </citation>
    <scope>NUCLEOTIDE SEQUENCE [LARGE SCALE GENOMIC DNA]</scope>
    <source>
        <strain evidence="2 3">MER_111</strain>
    </source>
</reference>
<keyword evidence="3" id="KW-1185">Reference proteome</keyword>
<dbReference type="EMBL" id="VYKK01000016">
    <property type="protein sequence ID" value="KAA9003570.1"/>
    <property type="molecule type" value="Genomic_DNA"/>
</dbReference>
<comment type="caution">
    <text evidence="2">The sequence shown here is derived from an EMBL/GenBank/DDBJ whole genome shotgun (WGS) entry which is preliminary data.</text>
</comment>
<feature type="chain" id="PRO_5023945281" description="Lipoprotein" evidence="1">
    <location>
        <begin position="25"/>
        <end position="143"/>
    </location>
</feature>
<sequence length="143" mass="16303">MRALVRVRMLLILCLSVIWLSACGSNQPSWKTYEGAQNEKSFPVPKEANSSDRTTTNAAMDYVRYSLPGLKGEKPIPDPYYKEIEAWGWQEEEQNDQKEQSGSESSYTFMKEGRIIHLTLHNGYFIVMVPKEKKEAVLEIGAP</sequence>
<accession>A0A5J5G8B2</accession>
<keyword evidence="1" id="KW-0732">Signal</keyword>
<name>A0A5J5G8B2_9BACL</name>
<evidence type="ECO:0008006" key="4">
    <source>
        <dbReference type="Google" id="ProtNLM"/>
    </source>
</evidence>
<dbReference type="OrthoDB" id="2651239at2"/>
<evidence type="ECO:0000313" key="3">
    <source>
        <dbReference type="Proteomes" id="UP000367750"/>
    </source>
</evidence>
<dbReference type="AlphaFoldDB" id="A0A5J5G8B2"/>
<feature type="signal peptide" evidence="1">
    <location>
        <begin position="1"/>
        <end position="24"/>
    </location>
</feature>
<evidence type="ECO:0000313" key="2">
    <source>
        <dbReference type="EMBL" id="KAA9003570.1"/>
    </source>
</evidence>
<proteinExistence type="predicted"/>
<dbReference type="RefSeq" id="WP_150458627.1">
    <property type="nucleotide sequence ID" value="NZ_VYKK01000016.1"/>
</dbReference>
<gene>
    <name evidence="2" type="ORF">F4V43_12680</name>
</gene>
<organism evidence="2 3">
    <name type="scientific">Paenibacillus spiritus</name>
    <dbReference type="NCBI Taxonomy" id="2496557"/>
    <lineage>
        <taxon>Bacteria</taxon>
        <taxon>Bacillati</taxon>
        <taxon>Bacillota</taxon>
        <taxon>Bacilli</taxon>
        <taxon>Bacillales</taxon>
        <taxon>Paenibacillaceae</taxon>
        <taxon>Paenibacillus</taxon>
    </lineage>
</organism>
<dbReference type="PROSITE" id="PS51257">
    <property type="entry name" value="PROKAR_LIPOPROTEIN"/>
    <property type="match status" value="1"/>
</dbReference>
<evidence type="ECO:0000256" key="1">
    <source>
        <dbReference type="SAM" id="SignalP"/>
    </source>
</evidence>